<gene>
    <name evidence="6" type="ORF">SAMN04489721_2687</name>
</gene>
<dbReference type="InterPro" id="IPR046335">
    <property type="entry name" value="LacI/GalR-like_sensor"/>
</dbReference>
<dbReference type="InterPro" id="IPR000843">
    <property type="entry name" value="HTH_LacI"/>
</dbReference>
<dbReference type="Gene3D" id="3.40.50.2300">
    <property type="match status" value="2"/>
</dbReference>
<organism evidence="6 7">
    <name type="scientific">Agromyces flavus</name>
    <dbReference type="NCBI Taxonomy" id="589382"/>
    <lineage>
        <taxon>Bacteria</taxon>
        <taxon>Bacillati</taxon>
        <taxon>Actinomycetota</taxon>
        <taxon>Actinomycetes</taxon>
        <taxon>Micrococcales</taxon>
        <taxon>Microbacteriaceae</taxon>
        <taxon>Agromyces</taxon>
    </lineage>
</organism>
<feature type="compositionally biased region" description="Polar residues" evidence="4">
    <location>
        <begin position="1"/>
        <end position="13"/>
    </location>
</feature>
<evidence type="ECO:0000313" key="6">
    <source>
        <dbReference type="EMBL" id="SDT17712.1"/>
    </source>
</evidence>
<keyword evidence="3" id="KW-0804">Transcription</keyword>
<protein>
    <submittedName>
        <fullName evidence="6">Transcriptional regulator, LacI family</fullName>
    </submittedName>
</protein>
<dbReference type="EMBL" id="LT629755">
    <property type="protein sequence ID" value="SDT17712.1"/>
    <property type="molecule type" value="Genomic_DNA"/>
</dbReference>
<evidence type="ECO:0000259" key="5">
    <source>
        <dbReference type="PROSITE" id="PS50932"/>
    </source>
</evidence>
<dbReference type="Proteomes" id="UP000199482">
    <property type="component" value="Chromosome I"/>
</dbReference>
<evidence type="ECO:0000313" key="7">
    <source>
        <dbReference type="Proteomes" id="UP000199482"/>
    </source>
</evidence>
<dbReference type="Pfam" id="PF00356">
    <property type="entry name" value="LacI"/>
    <property type="match status" value="1"/>
</dbReference>
<accession>A0A1H1Y8H4</accession>
<dbReference type="Pfam" id="PF13377">
    <property type="entry name" value="Peripla_BP_3"/>
    <property type="match status" value="1"/>
</dbReference>
<feature type="region of interest" description="Disordered" evidence="4">
    <location>
        <begin position="1"/>
        <end position="21"/>
    </location>
</feature>
<evidence type="ECO:0000256" key="1">
    <source>
        <dbReference type="ARBA" id="ARBA00023015"/>
    </source>
</evidence>
<dbReference type="PANTHER" id="PTHR30146:SF109">
    <property type="entry name" value="HTH-TYPE TRANSCRIPTIONAL REGULATOR GALS"/>
    <property type="match status" value="1"/>
</dbReference>
<reference evidence="7" key="1">
    <citation type="submission" date="2016-10" db="EMBL/GenBank/DDBJ databases">
        <authorList>
            <person name="Varghese N."/>
            <person name="Submissions S."/>
        </authorList>
    </citation>
    <scope>NUCLEOTIDE SEQUENCE [LARGE SCALE GENOMIC DNA]</scope>
    <source>
        <strain evidence="7">CPCC 202695</strain>
    </source>
</reference>
<dbReference type="CDD" id="cd06267">
    <property type="entry name" value="PBP1_LacI_sugar_binding-like"/>
    <property type="match status" value="1"/>
</dbReference>
<feature type="domain" description="HTH lacI-type" evidence="5">
    <location>
        <begin position="23"/>
        <end position="77"/>
    </location>
</feature>
<dbReference type="PANTHER" id="PTHR30146">
    <property type="entry name" value="LACI-RELATED TRANSCRIPTIONAL REPRESSOR"/>
    <property type="match status" value="1"/>
</dbReference>
<dbReference type="Gene3D" id="1.10.260.40">
    <property type="entry name" value="lambda repressor-like DNA-binding domains"/>
    <property type="match status" value="1"/>
</dbReference>
<dbReference type="GO" id="GO:0000976">
    <property type="term" value="F:transcription cis-regulatory region binding"/>
    <property type="evidence" value="ECO:0007669"/>
    <property type="project" value="TreeGrafter"/>
</dbReference>
<keyword evidence="1" id="KW-0805">Transcription regulation</keyword>
<proteinExistence type="predicted"/>
<name>A0A1H1Y8H4_9MICO</name>
<dbReference type="InterPro" id="IPR010982">
    <property type="entry name" value="Lambda_DNA-bd_dom_sf"/>
</dbReference>
<dbReference type="GO" id="GO:0003700">
    <property type="term" value="F:DNA-binding transcription factor activity"/>
    <property type="evidence" value="ECO:0007669"/>
    <property type="project" value="TreeGrafter"/>
</dbReference>
<dbReference type="AlphaFoldDB" id="A0A1H1Y8H4"/>
<dbReference type="SUPFAM" id="SSF53822">
    <property type="entry name" value="Periplasmic binding protein-like I"/>
    <property type="match status" value="1"/>
</dbReference>
<evidence type="ECO:0000256" key="4">
    <source>
        <dbReference type="SAM" id="MobiDB-lite"/>
    </source>
</evidence>
<dbReference type="CDD" id="cd01392">
    <property type="entry name" value="HTH_LacI"/>
    <property type="match status" value="1"/>
</dbReference>
<dbReference type="PROSITE" id="PS50932">
    <property type="entry name" value="HTH_LACI_2"/>
    <property type="match status" value="1"/>
</dbReference>
<evidence type="ECO:0000256" key="2">
    <source>
        <dbReference type="ARBA" id="ARBA00023125"/>
    </source>
</evidence>
<dbReference type="SMART" id="SM00354">
    <property type="entry name" value="HTH_LACI"/>
    <property type="match status" value="1"/>
</dbReference>
<keyword evidence="2" id="KW-0238">DNA-binding</keyword>
<dbReference type="InterPro" id="IPR028082">
    <property type="entry name" value="Peripla_BP_I"/>
</dbReference>
<dbReference type="STRING" id="589382.SAMN04489721_2687"/>
<evidence type="ECO:0000256" key="3">
    <source>
        <dbReference type="ARBA" id="ARBA00023163"/>
    </source>
</evidence>
<sequence length="350" mass="37148">MPLANRLTSMQGASGTGARPSAPTLEMVAREANVSRATVSRVVNGSPKVSAEVERAVNAAIAKLNYVPNRAARSLASRTSGAIALVVPEDTTMFFGDPYFASIVQGITRRLDTSEYLLNLLLSTSDPTRKTVRYLRSGVVDGALVVSHHEGDHSLADAAREMPMVFGGRPPNIADDDIYVDVDNVEGGMTATERLLAIGRRRVGTITGPLDMPAAVDRLDGFRRAVATAGLADDAVETADFSVAGAVAATRRLLDRVPDLDGLFVASDLMATGALSVLRERGREVPSDIAVVGYDDSPAATASAIPLTTVHQPSEDMGYMMADLLLRILAGEDVPHRNIMPTRLIRRASA</sequence>
<dbReference type="SUPFAM" id="SSF47413">
    <property type="entry name" value="lambda repressor-like DNA-binding domains"/>
    <property type="match status" value="1"/>
</dbReference>